<protein>
    <recommendedName>
        <fullName evidence="11">DNA primase large subunit C-terminal domain-containing protein</fullName>
    </recommendedName>
</protein>
<dbReference type="GO" id="GO:0006269">
    <property type="term" value="P:DNA replication, synthesis of primer"/>
    <property type="evidence" value="ECO:0007669"/>
    <property type="project" value="UniProtKB-KW"/>
</dbReference>
<reference evidence="13" key="1">
    <citation type="journal article" date="2013" name="Proc. Natl. Acad. Sci. U.S.A.">
        <title>Genome structure and metabolic features in the red seaweed Chondrus crispus shed light on evolution of the Archaeplastida.</title>
        <authorList>
            <person name="Collen J."/>
            <person name="Porcel B."/>
            <person name="Carre W."/>
            <person name="Ball S.G."/>
            <person name="Chaparro C."/>
            <person name="Tonon T."/>
            <person name="Barbeyron T."/>
            <person name="Michel G."/>
            <person name="Noel B."/>
            <person name="Valentin K."/>
            <person name="Elias M."/>
            <person name="Artiguenave F."/>
            <person name="Arun A."/>
            <person name="Aury J.M."/>
            <person name="Barbosa-Neto J.F."/>
            <person name="Bothwell J.H."/>
            <person name="Bouget F.Y."/>
            <person name="Brillet L."/>
            <person name="Cabello-Hurtado F."/>
            <person name="Capella-Gutierrez S."/>
            <person name="Charrier B."/>
            <person name="Cladiere L."/>
            <person name="Cock J.M."/>
            <person name="Coelho S.M."/>
            <person name="Colleoni C."/>
            <person name="Czjzek M."/>
            <person name="Da Silva C."/>
            <person name="Delage L."/>
            <person name="Denoeud F."/>
            <person name="Deschamps P."/>
            <person name="Dittami S.M."/>
            <person name="Gabaldon T."/>
            <person name="Gachon C.M."/>
            <person name="Groisillier A."/>
            <person name="Herve C."/>
            <person name="Jabbari K."/>
            <person name="Katinka M."/>
            <person name="Kloareg B."/>
            <person name="Kowalczyk N."/>
            <person name="Labadie K."/>
            <person name="Leblanc C."/>
            <person name="Lopez P.J."/>
            <person name="McLachlan D.H."/>
            <person name="Meslet-Cladiere L."/>
            <person name="Moustafa A."/>
            <person name="Nehr Z."/>
            <person name="Nyvall Collen P."/>
            <person name="Panaud O."/>
            <person name="Partensky F."/>
            <person name="Poulain J."/>
            <person name="Rensing S.A."/>
            <person name="Rousvoal S."/>
            <person name="Samson G."/>
            <person name="Symeonidi A."/>
            <person name="Weissenbach J."/>
            <person name="Zambounis A."/>
            <person name="Wincker P."/>
            <person name="Boyen C."/>
        </authorList>
    </citation>
    <scope>NUCLEOTIDE SEQUENCE [LARGE SCALE GENOMIC DNA]</scope>
    <source>
        <strain evidence="13">cv. Stackhouse</strain>
    </source>
</reference>
<evidence type="ECO:0000256" key="6">
    <source>
        <dbReference type="ARBA" id="ARBA00022723"/>
    </source>
</evidence>
<evidence type="ECO:0000256" key="1">
    <source>
        <dbReference type="ARBA" id="ARBA00001966"/>
    </source>
</evidence>
<dbReference type="PANTHER" id="PTHR10537:SF3">
    <property type="entry name" value="DNA PRIMASE LARGE SUBUNIT"/>
    <property type="match status" value="1"/>
</dbReference>
<evidence type="ECO:0000313" key="12">
    <source>
        <dbReference type="EMBL" id="CDF34664.1"/>
    </source>
</evidence>
<evidence type="ECO:0000256" key="7">
    <source>
        <dbReference type="ARBA" id="ARBA00023004"/>
    </source>
</evidence>
<evidence type="ECO:0000256" key="10">
    <source>
        <dbReference type="SAM" id="MobiDB-lite"/>
    </source>
</evidence>
<feature type="domain" description="DNA primase large subunit C-terminal" evidence="11">
    <location>
        <begin position="334"/>
        <end position="505"/>
    </location>
</feature>
<dbReference type="Pfam" id="PF04104">
    <property type="entry name" value="DNA_primase_lrg"/>
    <property type="match status" value="1"/>
</dbReference>
<keyword evidence="13" id="KW-1185">Reference proteome</keyword>
<gene>
    <name evidence="12" type="ORF">CHC_T00003365001</name>
</gene>
<feature type="region of interest" description="Disordered" evidence="10">
    <location>
        <begin position="607"/>
        <end position="677"/>
    </location>
</feature>
<evidence type="ECO:0000256" key="4">
    <source>
        <dbReference type="ARBA" id="ARBA00022515"/>
    </source>
</evidence>
<dbReference type="GeneID" id="17322210"/>
<dbReference type="GO" id="GO:0006270">
    <property type="term" value="P:DNA replication initiation"/>
    <property type="evidence" value="ECO:0007669"/>
    <property type="project" value="TreeGrafter"/>
</dbReference>
<feature type="compositionally biased region" description="Basic and acidic residues" evidence="10">
    <location>
        <begin position="546"/>
        <end position="559"/>
    </location>
</feature>
<keyword evidence="7" id="KW-0408">Iron</keyword>
<dbReference type="OrthoDB" id="421393at2759"/>
<dbReference type="InterPro" id="IPR007238">
    <property type="entry name" value="DNA_primase_lsu_euk/arc"/>
</dbReference>
<dbReference type="InterPro" id="IPR016558">
    <property type="entry name" value="DNA_primase_lsu_euk"/>
</dbReference>
<dbReference type="Pfam" id="PF26466">
    <property type="entry name" value="DNA_primase_lrg_N"/>
    <property type="match status" value="1"/>
</dbReference>
<dbReference type="Gramene" id="CDF34664">
    <property type="protein sequence ID" value="CDF34664"/>
    <property type="gene ID" value="CHC_T00003365001"/>
</dbReference>
<keyword evidence="5" id="KW-0235">DNA replication</keyword>
<evidence type="ECO:0000256" key="8">
    <source>
        <dbReference type="ARBA" id="ARBA00023014"/>
    </source>
</evidence>
<dbReference type="PANTHER" id="PTHR10537">
    <property type="entry name" value="DNA PRIMASE LARGE SUBUNIT"/>
    <property type="match status" value="1"/>
</dbReference>
<dbReference type="Proteomes" id="UP000012073">
    <property type="component" value="Unassembled WGS sequence"/>
</dbReference>
<feature type="region of interest" description="Disordered" evidence="10">
    <location>
        <begin position="538"/>
        <end position="576"/>
    </location>
</feature>
<dbReference type="CDD" id="cd07322">
    <property type="entry name" value="PriL_PriS_Eukaryotic"/>
    <property type="match status" value="1"/>
</dbReference>
<evidence type="ECO:0000259" key="11">
    <source>
        <dbReference type="Pfam" id="PF04104"/>
    </source>
</evidence>
<organism evidence="12 13">
    <name type="scientific">Chondrus crispus</name>
    <name type="common">Carrageen Irish moss</name>
    <name type="synonym">Polymorpha crispa</name>
    <dbReference type="NCBI Taxonomy" id="2769"/>
    <lineage>
        <taxon>Eukaryota</taxon>
        <taxon>Rhodophyta</taxon>
        <taxon>Florideophyceae</taxon>
        <taxon>Rhodymeniophycidae</taxon>
        <taxon>Gigartinales</taxon>
        <taxon>Gigartinaceae</taxon>
        <taxon>Chondrus</taxon>
    </lineage>
</organism>
<dbReference type="PhylomeDB" id="R7Q9D1"/>
<keyword evidence="8" id="KW-0411">Iron-sulfur</keyword>
<accession>R7Q9D1</accession>
<evidence type="ECO:0000256" key="9">
    <source>
        <dbReference type="ARBA" id="ARBA00023125"/>
    </source>
</evidence>
<keyword evidence="6" id="KW-0479">Metal-binding</keyword>
<comment type="similarity">
    <text evidence="2">Belongs to the eukaryotic-type primase large subunit family.</text>
</comment>
<dbReference type="InterPro" id="IPR058560">
    <property type="entry name" value="DNA_primase_C"/>
</dbReference>
<dbReference type="EMBL" id="HG001704">
    <property type="protein sequence ID" value="CDF34664.1"/>
    <property type="molecule type" value="Genomic_DNA"/>
</dbReference>
<dbReference type="GO" id="GO:0003677">
    <property type="term" value="F:DNA binding"/>
    <property type="evidence" value="ECO:0007669"/>
    <property type="project" value="UniProtKB-KW"/>
</dbReference>
<evidence type="ECO:0000256" key="5">
    <source>
        <dbReference type="ARBA" id="ARBA00022705"/>
    </source>
</evidence>
<keyword evidence="3" id="KW-0004">4Fe-4S</keyword>
<comment type="cofactor">
    <cofactor evidence="1">
        <name>[4Fe-4S] cluster</name>
        <dbReference type="ChEBI" id="CHEBI:49883"/>
    </cofactor>
</comment>
<keyword evidence="9" id="KW-0238">DNA-binding</keyword>
<dbReference type="AlphaFoldDB" id="R7Q9D1"/>
<evidence type="ECO:0000313" key="13">
    <source>
        <dbReference type="Proteomes" id="UP000012073"/>
    </source>
</evidence>
<dbReference type="GO" id="GO:0051539">
    <property type="term" value="F:4 iron, 4 sulfur cluster binding"/>
    <property type="evidence" value="ECO:0007669"/>
    <property type="project" value="UniProtKB-KW"/>
</dbReference>
<dbReference type="Gene3D" id="1.20.930.80">
    <property type="match status" value="1"/>
</dbReference>
<dbReference type="RefSeq" id="XP_005714483.1">
    <property type="nucleotide sequence ID" value="XM_005714426.1"/>
</dbReference>
<dbReference type="GO" id="GO:0046872">
    <property type="term" value="F:metal ion binding"/>
    <property type="evidence" value="ECO:0007669"/>
    <property type="project" value="UniProtKB-KW"/>
</dbReference>
<dbReference type="STRING" id="2769.R7Q9D1"/>
<dbReference type="KEGG" id="ccp:CHC_T00003365001"/>
<proteinExistence type="inferred from homology"/>
<dbReference type="OMA" id="RINYKPW"/>
<evidence type="ECO:0000256" key="2">
    <source>
        <dbReference type="ARBA" id="ARBA00010564"/>
    </source>
</evidence>
<keyword evidence="4" id="KW-0639">Primosome</keyword>
<feature type="compositionally biased region" description="Polar residues" evidence="10">
    <location>
        <begin position="620"/>
        <end position="640"/>
    </location>
</feature>
<sequence>MQVTSLSFVIPNLVTPPYLRHSSKRCSNLAFFATMQVARAAGTPSKLPGSSSIHSSRTAASYAPLYLSSSLRHIAFDIEELEGIALDRLKVLKAAETARSNASIGQRSAAAVDAIRTSIRAAERAAGLNIPPPGNPTREDRVLKDEASHFLLRLALCKTHEHRNWLLSTEHDLFTARLEGAGAEFALQAIEKADGPTVRLASASDLERFRQELDAVARGPGRMKGDSGTNYYTVAFEQVPALIRYRRVFLDKGMAYVPERNVLDIVSSQFRSKLSHALVTASKAVGLADGDQRMRPILESIRQHYAMEEQVKGFDPAASIERINLTQLNESLPAMPLCMVNMMTRLREQHHLRYAGRLQLGVFLKGCGLNMDESLRFWRTEFGKGAINSDKFEKSYAYNIRHHYGREGKRRNLAPFPCMRIINDRPGPGEHNGCPYREFEETRLKQALRSIGTDPNAIPVIAAKAKEGNFQTACGICFASSQPGIHAVTETGMPEYIPTHPNEYFIEARKRRFAPNPDVSMLDADIDEEEMLMAAAAVESQNSDATPKKSGSDVDRDNEVVNPRTPLEKKDVNCGNNGLNASPGVCVPDTPVQATAHESPVIRKRNDDAPELQQPAKPANLQSNKDIEQENQPSTESGNMTGADRATVSTNKYSRGKDGSAEDAPASPKRQKKAVSP</sequence>
<dbReference type="GO" id="GO:0005658">
    <property type="term" value="C:alpha DNA polymerase:primase complex"/>
    <property type="evidence" value="ECO:0007669"/>
    <property type="project" value="TreeGrafter"/>
</dbReference>
<evidence type="ECO:0000256" key="3">
    <source>
        <dbReference type="ARBA" id="ARBA00022485"/>
    </source>
</evidence>
<name>R7Q9D1_CHOCR</name>